<organism evidence="1">
    <name type="scientific">Geobacter sp. (strain M21)</name>
    <dbReference type="NCBI Taxonomy" id="443144"/>
    <lineage>
        <taxon>Bacteria</taxon>
        <taxon>Pseudomonadati</taxon>
        <taxon>Thermodesulfobacteriota</taxon>
        <taxon>Desulfuromonadia</taxon>
        <taxon>Geobacterales</taxon>
        <taxon>Geobacteraceae</taxon>
        <taxon>Geobacter</taxon>
    </lineage>
</organism>
<protein>
    <submittedName>
        <fullName evidence="1">Uncharacterized protein</fullName>
    </submittedName>
</protein>
<gene>
    <name evidence="1" type="ordered locus">GM21_1029</name>
</gene>
<dbReference type="STRING" id="443144.GM21_1029"/>
<sequence>MTVAPSPGAKRKGPSTFYPHKACKTILVSGDLSATKGSYRIREPGACPLDGKAGLLRPHLRRFIGEFRENVPIKRCRTARVPPFAKGGRGGFRWEPTILSVAPANETAADLRPQLIDAAPVADKKLTPVFDNQLVWPVNGEMEASRTHALKKLVFVPGEVDIGEGAATQGSTGAAAGRIIQRFVQQDSVPFIFDSTMKKHHHAPHCPEATTKPDVAESEVLKSYCRIHNAVKMRVVTVSIHR</sequence>
<name>C6E2E4_GEOSM</name>
<dbReference type="EMBL" id="CP001661">
    <property type="protein sequence ID" value="ACT17090.1"/>
    <property type="molecule type" value="Genomic_DNA"/>
</dbReference>
<dbReference type="AlphaFoldDB" id="C6E2E4"/>
<proteinExistence type="predicted"/>
<evidence type="ECO:0000313" key="1">
    <source>
        <dbReference type="EMBL" id="ACT17090.1"/>
    </source>
</evidence>
<dbReference type="KEGG" id="gem:GM21_1029"/>
<reference evidence="1" key="1">
    <citation type="submission" date="2009-07" db="EMBL/GenBank/DDBJ databases">
        <title>Complete sequence of Geobacter sp. M21.</title>
        <authorList>
            <consortium name="US DOE Joint Genome Institute"/>
            <person name="Lucas S."/>
            <person name="Copeland A."/>
            <person name="Lapidus A."/>
            <person name="Glavina del Rio T."/>
            <person name="Dalin E."/>
            <person name="Tice H."/>
            <person name="Bruce D."/>
            <person name="Goodwin L."/>
            <person name="Pitluck S."/>
            <person name="Saunders E."/>
            <person name="Brettin T."/>
            <person name="Detter J.C."/>
            <person name="Han C."/>
            <person name="Larimer F."/>
            <person name="Land M."/>
            <person name="Hauser L."/>
            <person name="Kyrpides N."/>
            <person name="Ovchinnikova G."/>
            <person name="Lovley D."/>
        </authorList>
    </citation>
    <scope>NUCLEOTIDE SEQUENCE [LARGE SCALE GENOMIC DNA]</scope>
    <source>
        <strain evidence="1">M21</strain>
    </source>
</reference>
<dbReference type="HOGENOM" id="CLU_1145908_0_0_7"/>
<accession>C6E2E4</accession>